<organism evidence="1 2">
    <name type="scientific">Siccirubricoccus deserti</name>
    <dbReference type="NCBI Taxonomy" id="2013562"/>
    <lineage>
        <taxon>Bacteria</taxon>
        <taxon>Pseudomonadati</taxon>
        <taxon>Pseudomonadota</taxon>
        <taxon>Alphaproteobacteria</taxon>
        <taxon>Acetobacterales</taxon>
        <taxon>Roseomonadaceae</taxon>
        <taxon>Siccirubricoccus</taxon>
    </lineage>
</organism>
<dbReference type="Proteomes" id="UP000600101">
    <property type="component" value="Unassembled WGS sequence"/>
</dbReference>
<reference evidence="1" key="1">
    <citation type="submission" date="2020-08" db="EMBL/GenBank/DDBJ databases">
        <authorList>
            <person name="Hu Y."/>
            <person name="Nguyen S.V."/>
            <person name="Li F."/>
            <person name="Fanning S."/>
        </authorList>
    </citation>
    <scope>NUCLEOTIDE SEQUENCE</scope>
    <source>
        <strain evidence="1">SYSU D8009</strain>
    </source>
</reference>
<dbReference type="RefSeq" id="WP_186770887.1">
    <property type="nucleotide sequence ID" value="NZ_JACOMF010000012.1"/>
</dbReference>
<dbReference type="AlphaFoldDB" id="A0A9X0QZH6"/>
<protein>
    <submittedName>
        <fullName evidence="1">Uncharacterized protein</fullName>
    </submittedName>
</protein>
<sequence length="66" mass="7128">MRHLDVDACPGGTLAVEQGCCRLALQGSDVLIYEFRQAEGSPCLVQVPCHDGNAVVARHGVNHTRR</sequence>
<gene>
    <name evidence="1" type="ORF">H7965_12365</name>
</gene>
<name>A0A9X0QZH6_9PROT</name>
<proteinExistence type="predicted"/>
<dbReference type="EMBL" id="JACOMF010000012">
    <property type="protein sequence ID" value="MBC4016118.1"/>
    <property type="molecule type" value="Genomic_DNA"/>
</dbReference>
<comment type="caution">
    <text evidence="1">The sequence shown here is derived from an EMBL/GenBank/DDBJ whole genome shotgun (WGS) entry which is preliminary data.</text>
</comment>
<evidence type="ECO:0000313" key="2">
    <source>
        <dbReference type="Proteomes" id="UP000600101"/>
    </source>
</evidence>
<accession>A0A9X0QZH6</accession>
<keyword evidence="2" id="KW-1185">Reference proteome</keyword>
<evidence type="ECO:0000313" key="1">
    <source>
        <dbReference type="EMBL" id="MBC4016118.1"/>
    </source>
</evidence>